<gene>
    <name evidence="1" type="ORF">BOO71_0002815</name>
</gene>
<protein>
    <submittedName>
        <fullName evidence="1">Uncharacterized protein</fullName>
    </submittedName>
</protein>
<dbReference type="EMBL" id="MSTI01000034">
    <property type="protein sequence ID" value="OLV19424.1"/>
    <property type="molecule type" value="Genomic_DNA"/>
</dbReference>
<dbReference type="RefSeq" id="WP_075830831.1">
    <property type="nucleotide sequence ID" value="NZ_MSTI01000034.1"/>
</dbReference>
<proteinExistence type="predicted"/>
<evidence type="ECO:0000313" key="2">
    <source>
        <dbReference type="Proteomes" id="UP000186607"/>
    </source>
</evidence>
<comment type="caution">
    <text evidence="1">The sequence shown here is derived from an EMBL/GenBank/DDBJ whole genome shotgun (WGS) entry which is preliminary data.</text>
</comment>
<evidence type="ECO:0000313" key="1">
    <source>
        <dbReference type="EMBL" id="OLV19424.1"/>
    </source>
</evidence>
<keyword evidence="2" id="KW-1185">Reference proteome</keyword>
<organism evidence="1 2">
    <name type="scientific">Deinococcus marmoris</name>
    <dbReference type="NCBI Taxonomy" id="249408"/>
    <lineage>
        <taxon>Bacteria</taxon>
        <taxon>Thermotogati</taxon>
        <taxon>Deinococcota</taxon>
        <taxon>Deinococci</taxon>
        <taxon>Deinococcales</taxon>
        <taxon>Deinococcaceae</taxon>
        <taxon>Deinococcus</taxon>
    </lineage>
</organism>
<reference evidence="1 2" key="1">
    <citation type="submission" date="2017-01" db="EMBL/GenBank/DDBJ databases">
        <title>Genome Analysis of Deinococcus marmoris KOPRI26562.</title>
        <authorList>
            <person name="Kim J.H."/>
            <person name="Oh H.-M."/>
        </authorList>
    </citation>
    <scope>NUCLEOTIDE SEQUENCE [LARGE SCALE GENOMIC DNA]</scope>
    <source>
        <strain evidence="1 2">KOPRI26562</strain>
    </source>
</reference>
<dbReference type="AlphaFoldDB" id="A0A1U7P2N6"/>
<dbReference type="Proteomes" id="UP000186607">
    <property type="component" value="Unassembled WGS sequence"/>
</dbReference>
<name>A0A1U7P2N6_9DEIO</name>
<accession>A0A1U7P2N6</accession>
<dbReference type="OrthoDB" id="1164008at2"/>
<sequence length="94" mass="10606">MPEVQRTKHVKKGGWRTLEWGVNATFDVRFFLPAGAEIKVRKGAGWPLGWDSQKQRLDGQTARILHVSGIVPSRVQMKTQRDAEVTYTYIAVGP</sequence>